<evidence type="ECO:0000256" key="1">
    <source>
        <dbReference type="ARBA" id="ARBA00022703"/>
    </source>
</evidence>
<dbReference type="Proteomes" id="UP001627154">
    <property type="component" value="Unassembled WGS sequence"/>
</dbReference>
<dbReference type="Gene3D" id="3.10.20.10">
    <property type="match status" value="1"/>
</dbReference>
<evidence type="ECO:0000313" key="5">
    <source>
        <dbReference type="Proteomes" id="UP001627154"/>
    </source>
</evidence>
<gene>
    <name evidence="4" type="ORF">TKK_010719</name>
</gene>
<dbReference type="EMBL" id="JBJJXI010000085">
    <property type="protein sequence ID" value="KAL3395098.1"/>
    <property type="molecule type" value="Genomic_DNA"/>
</dbReference>
<dbReference type="AlphaFoldDB" id="A0ABD2WQ63"/>
<keyword evidence="5" id="KW-1185">Reference proteome</keyword>
<dbReference type="Pfam" id="PF02017">
    <property type="entry name" value="CIDE-N"/>
    <property type="match status" value="1"/>
</dbReference>
<keyword evidence="1" id="KW-0053">Apoptosis</keyword>
<dbReference type="InterPro" id="IPR003508">
    <property type="entry name" value="CIDE-N_dom"/>
</dbReference>
<feature type="region of interest" description="Disordered" evidence="2">
    <location>
        <begin position="166"/>
        <end position="206"/>
    </location>
</feature>
<evidence type="ECO:0000259" key="3">
    <source>
        <dbReference type="Pfam" id="PF02017"/>
    </source>
</evidence>
<dbReference type="GO" id="GO:0006915">
    <property type="term" value="P:apoptotic process"/>
    <property type="evidence" value="ECO:0007669"/>
    <property type="project" value="UniProtKB-KW"/>
</dbReference>
<proteinExistence type="predicted"/>
<protein>
    <recommendedName>
        <fullName evidence="3">CIDE-N domain-containing protein</fullName>
    </recommendedName>
</protein>
<sequence length="227" mass="26148">MTLFKIKYENQPLKMCLAGSIEEIMTVCHKKFNLNKDVEYKIALEDGTEIDDNEVLMELTKRNTDVIVLKLYNENVENLENTPHRIHQDCLEGKNLKSRDKTLIASTIATLMMETNNKSLNVALQFAEKLCEDHPKTFEDSVGGVVWGDGVHTLKQQIYNKIGYRKKDEEKKRKNPTNEDSDDEGVKNREKEAERNKRQDEHGCINFAPALPEITVQMIKKQHVLSS</sequence>
<evidence type="ECO:0000256" key="2">
    <source>
        <dbReference type="SAM" id="MobiDB-lite"/>
    </source>
</evidence>
<feature type="domain" description="CIDE-N" evidence="3">
    <location>
        <begin position="6"/>
        <end position="70"/>
    </location>
</feature>
<organism evidence="4 5">
    <name type="scientific">Trichogramma kaykai</name>
    <dbReference type="NCBI Taxonomy" id="54128"/>
    <lineage>
        <taxon>Eukaryota</taxon>
        <taxon>Metazoa</taxon>
        <taxon>Ecdysozoa</taxon>
        <taxon>Arthropoda</taxon>
        <taxon>Hexapoda</taxon>
        <taxon>Insecta</taxon>
        <taxon>Pterygota</taxon>
        <taxon>Neoptera</taxon>
        <taxon>Endopterygota</taxon>
        <taxon>Hymenoptera</taxon>
        <taxon>Apocrita</taxon>
        <taxon>Proctotrupomorpha</taxon>
        <taxon>Chalcidoidea</taxon>
        <taxon>Trichogrammatidae</taxon>
        <taxon>Trichogramma</taxon>
    </lineage>
</organism>
<reference evidence="4 5" key="1">
    <citation type="journal article" date="2024" name="bioRxiv">
        <title>A reference genome for Trichogramma kaykai: A tiny desert-dwelling parasitoid wasp with competing sex-ratio distorters.</title>
        <authorList>
            <person name="Culotta J."/>
            <person name="Lindsey A.R."/>
        </authorList>
    </citation>
    <scope>NUCLEOTIDE SEQUENCE [LARGE SCALE GENOMIC DNA]</scope>
    <source>
        <strain evidence="4 5">KSX58</strain>
    </source>
</reference>
<comment type="caution">
    <text evidence="4">The sequence shown here is derived from an EMBL/GenBank/DDBJ whole genome shotgun (WGS) entry which is preliminary data.</text>
</comment>
<evidence type="ECO:0000313" key="4">
    <source>
        <dbReference type="EMBL" id="KAL3395098.1"/>
    </source>
</evidence>
<feature type="compositionally biased region" description="Basic and acidic residues" evidence="2">
    <location>
        <begin position="184"/>
        <end position="203"/>
    </location>
</feature>
<accession>A0ABD2WQ63</accession>
<name>A0ABD2WQ63_9HYME</name>